<proteinExistence type="predicted"/>
<evidence type="ECO:0000313" key="3">
    <source>
        <dbReference type="Proteomes" id="UP000277179"/>
    </source>
</evidence>
<evidence type="ECO:0000313" key="2">
    <source>
        <dbReference type="EMBL" id="RMQ85873.1"/>
    </source>
</evidence>
<sequence length="374" mass="40409">MANVCHIGTQTSCPGTPMKVEFNPEPHKIQPLDKPGPEKVAQAHAQAGVSGIDELASMFSQEVALTSKALNQRAMGTQVTPIEQFAQLYDQLGHPAQVSLALITRQVRQYLQRGSSVEKLLDLTGGDPARTYVVLRQITAQAEAEIRKTEAALARDALAKLEIRHKREIQAGLNIAMALQASSDDPQERQAVRAMYYANVVVRQSLASMMQALLGMYGGEQFADGLNIMRRALADDVAAYASSVPTAKLRTLLLGLQSCGQLGGVLSSCHALVERLSVEQDAVILLQRLLGYAGNGIAPSEVQRLADELAGEVTAGQVASLNAVYPVLKSLPMALWRDTRGREEGLHNFLLVMDEITRLENGQARLGGDPRALL</sequence>
<dbReference type="InterPro" id="IPR010812">
    <property type="entry name" value="HrpJ-like"/>
</dbReference>
<dbReference type="Proteomes" id="UP000277179">
    <property type="component" value="Unassembled WGS sequence"/>
</dbReference>
<dbReference type="GO" id="GO:0019867">
    <property type="term" value="C:outer membrane"/>
    <property type="evidence" value="ECO:0007669"/>
    <property type="project" value="InterPro"/>
</dbReference>
<dbReference type="NCBIfam" id="TIGR02568">
    <property type="entry name" value="LcrE"/>
    <property type="match status" value="1"/>
</dbReference>
<dbReference type="AlphaFoldDB" id="A0A3M4Q5Z9"/>
<protein>
    <recommendedName>
        <fullName evidence="1">Hypersensitivity response secretion-like HrpJ domain-containing protein</fullName>
    </recommendedName>
</protein>
<accession>A0A3M4Q5Z9</accession>
<reference evidence="2 3" key="1">
    <citation type="submission" date="2018-08" db="EMBL/GenBank/DDBJ databases">
        <title>Recombination of ecologically and evolutionarily significant loci maintains genetic cohesion in the Pseudomonas syringae species complex.</title>
        <authorList>
            <person name="Dillon M."/>
            <person name="Thakur S."/>
            <person name="Almeida R.N.D."/>
            <person name="Weir B.S."/>
            <person name="Guttman D.S."/>
        </authorList>
    </citation>
    <scope>NUCLEOTIDE SEQUENCE [LARGE SCALE GENOMIC DNA]</scope>
    <source>
        <strain evidence="2 3">ICMP 11288</strain>
    </source>
</reference>
<name>A0A3M4Q5Z9_9PSED</name>
<dbReference type="EMBL" id="RBRL01000301">
    <property type="protein sequence ID" value="RMQ85873.1"/>
    <property type="molecule type" value="Genomic_DNA"/>
</dbReference>
<comment type="caution">
    <text evidence="2">The sequence shown here is derived from an EMBL/GenBank/DDBJ whole genome shotgun (WGS) entry which is preliminary data.</text>
</comment>
<evidence type="ECO:0000259" key="1">
    <source>
        <dbReference type="Pfam" id="PF07201"/>
    </source>
</evidence>
<gene>
    <name evidence="2" type="ORF">ALP97_03934</name>
</gene>
<dbReference type="InterPro" id="IPR013401">
    <property type="entry name" value="T3SS_LcrE"/>
</dbReference>
<organism evidence="2 3">
    <name type="scientific">Pseudomonas salomonii</name>
    <dbReference type="NCBI Taxonomy" id="191391"/>
    <lineage>
        <taxon>Bacteria</taxon>
        <taxon>Pseudomonadati</taxon>
        <taxon>Pseudomonadota</taxon>
        <taxon>Gammaproteobacteria</taxon>
        <taxon>Pseudomonadales</taxon>
        <taxon>Pseudomonadaceae</taxon>
        <taxon>Pseudomonas</taxon>
    </lineage>
</organism>
<dbReference type="GO" id="GO:0050709">
    <property type="term" value="P:negative regulation of protein secretion"/>
    <property type="evidence" value="ECO:0007669"/>
    <property type="project" value="InterPro"/>
</dbReference>
<dbReference type="Gene3D" id="1.10.150.630">
    <property type="match status" value="1"/>
</dbReference>
<dbReference type="SUPFAM" id="SSF140591">
    <property type="entry name" value="Type III secretion system domain"/>
    <property type="match status" value="1"/>
</dbReference>
<dbReference type="Pfam" id="PF07201">
    <property type="entry name" value="HrpJ"/>
    <property type="match status" value="1"/>
</dbReference>
<dbReference type="GO" id="GO:0030254">
    <property type="term" value="P:protein secretion by the type III secretion system"/>
    <property type="evidence" value="ECO:0007669"/>
    <property type="project" value="InterPro"/>
</dbReference>
<dbReference type="GO" id="GO:0009986">
    <property type="term" value="C:cell surface"/>
    <property type="evidence" value="ECO:0007669"/>
    <property type="project" value="InterPro"/>
</dbReference>
<feature type="domain" description="Hypersensitivity response secretion-like HrpJ" evidence="1">
    <location>
        <begin position="59"/>
        <end position="217"/>
    </location>
</feature>